<gene>
    <name evidence="3" type="ORF">M8A51_11270</name>
</gene>
<comment type="caution">
    <text evidence="3">The sequence shown here is derived from an EMBL/GenBank/DDBJ whole genome shotgun (WGS) entry which is preliminary data.</text>
</comment>
<name>A0ABT0YN85_9BURK</name>
<keyword evidence="4" id="KW-1185">Reference proteome</keyword>
<dbReference type="PANTHER" id="PTHR11070">
    <property type="entry name" value="UVRD / RECB / PCRA DNA HELICASE FAMILY MEMBER"/>
    <property type="match status" value="1"/>
</dbReference>
<evidence type="ECO:0000313" key="3">
    <source>
        <dbReference type="EMBL" id="MCM5680113.1"/>
    </source>
</evidence>
<sequence>MTVWAVNGAAGFGKTYRLLQRTTQELQSCPLGPGQAVLALTFMHGARQRLEQKLQAIPGLRGKYQCVTVDGFARSLRWRWRSLANAMGQPSTDAADFDSQCSLAADLVQRPVVGSWLAMGYPCILLDEAQDLDLHRLRLVEALSAYSRLLIAFDDFQCLRQDLRPSPASVWLPTVCEPEVLAKPQRCKVPALLDASTALRSGLRPVAGAGFKIAECASASQAAALIAATIHYAKLKSPNSSVAVITPSRKGGYAEELVELVSTKQCGKQKLGPFKLNWELGESPFLESVEQLAFDGEKPCRDVLHALLDTEEGLARDALVRWVIRKRDVAGREYIRFADLLGQARRVLAVTRARANRSDSGRRALTVHQAKNREFDIVIVVWPYTVAQDDEGKRRLLYNAVTRAKLQCTVIVQGIGSTGKAPFG</sequence>
<dbReference type="PANTHER" id="PTHR11070:SF2">
    <property type="entry name" value="ATP-DEPENDENT DNA HELICASE SRS2"/>
    <property type="match status" value="1"/>
</dbReference>
<proteinExistence type="predicted"/>
<dbReference type="InterPro" id="IPR027785">
    <property type="entry name" value="UvrD-like_helicase_C"/>
</dbReference>
<evidence type="ECO:0000256" key="1">
    <source>
        <dbReference type="ARBA" id="ARBA00034923"/>
    </source>
</evidence>
<keyword evidence="3" id="KW-0067">ATP-binding</keyword>
<dbReference type="InterPro" id="IPR000212">
    <property type="entry name" value="DNA_helicase_UvrD/REP"/>
</dbReference>
<dbReference type="SUPFAM" id="SSF52540">
    <property type="entry name" value="P-loop containing nucleoside triphosphate hydrolases"/>
    <property type="match status" value="1"/>
</dbReference>
<dbReference type="RefSeq" id="WP_251778419.1">
    <property type="nucleotide sequence ID" value="NZ_JAMKFE010000005.1"/>
</dbReference>
<dbReference type="Proteomes" id="UP001165541">
    <property type="component" value="Unassembled WGS sequence"/>
</dbReference>
<organism evidence="3 4">
    <name type="scientific">Caldimonas mangrovi</name>
    <dbReference type="NCBI Taxonomy" id="2944811"/>
    <lineage>
        <taxon>Bacteria</taxon>
        <taxon>Pseudomonadati</taxon>
        <taxon>Pseudomonadota</taxon>
        <taxon>Betaproteobacteria</taxon>
        <taxon>Burkholderiales</taxon>
        <taxon>Sphaerotilaceae</taxon>
        <taxon>Caldimonas</taxon>
    </lineage>
</organism>
<dbReference type="Gene3D" id="3.40.50.300">
    <property type="entry name" value="P-loop containing nucleotide triphosphate hydrolases"/>
    <property type="match status" value="2"/>
</dbReference>
<keyword evidence="3" id="KW-0547">Nucleotide-binding</keyword>
<dbReference type="GO" id="GO:0005524">
    <property type="term" value="F:ATP binding"/>
    <property type="evidence" value="ECO:0007669"/>
    <property type="project" value="UniProtKB-KW"/>
</dbReference>
<accession>A0ABT0YN85</accession>
<dbReference type="EMBL" id="JAMKFE010000005">
    <property type="protein sequence ID" value="MCM5680113.1"/>
    <property type="molecule type" value="Genomic_DNA"/>
</dbReference>
<protein>
    <recommendedName>
        <fullName evidence="1">DNA 3'-5' helicase II</fullName>
    </recommendedName>
</protein>
<reference evidence="3" key="1">
    <citation type="submission" date="2022-05" db="EMBL/GenBank/DDBJ databases">
        <title>Schlegelella sp. nov., isolated from mangrove soil.</title>
        <authorList>
            <person name="Liu Y."/>
            <person name="Ge X."/>
            <person name="Liu W."/>
        </authorList>
    </citation>
    <scope>NUCLEOTIDE SEQUENCE</scope>
    <source>
        <strain evidence="3">S2-27</strain>
    </source>
</reference>
<evidence type="ECO:0000313" key="4">
    <source>
        <dbReference type="Proteomes" id="UP001165541"/>
    </source>
</evidence>
<dbReference type="InterPro" id="IPR027417">
    <property type="entry name" value="P-loop_NTPase"/>
</dbReference>
<feature type="domain" description="UvrD-like helicase C-terminal" evidence="2">
    <location>
        <begin position="363"/>
        <end position="411"/>
    </location>
</feature>
<evidence type="ECO:0000259" key="2">
    <source>
        <dbReference type="Pfam" id="PF13538"/>
    </source>
</evidence>
<dbReference type="Pfam" id="PF13538">
    <property type="entry name" value="UvrD_C_2"/>
    <property type="match status" value="1"/>
</dbReference>